<evidence type="ECO:0000256" key="3">
    <source>
        <dbReference type="ARBA" id="ARBA00022989"/>
    </source>
</evidence>
<keyword evidence="3 5" id="KW-1133">Transmembrane helix</keyword>
<dbReference type="EMBL" id="JAAZCD010000231">
    <property type="protein sequence ID" value="NLD32621.1"/>
    <property type="molecule type" value="Genomic_DNA"/>
</dbReference>
<protein>
    <submittedName>
        <fullName evidence="6">Bile acid:sodium symporter family protein</fullName>
    </submittedName>
</protein>
<organism evidence="6 7">
    <name type="scientific">Trichococcus flocculiformis</name>
    <dbReference type="NCBI Taxonomy" id="82803"/>
    <lineage>
        <taxon>Bacteria</taxon>
        <taxon>Bacillati</taxon>
        <taxon>Bacillota</taxon>
        <taxon>Bacilli</taxon>
        <taxon>Lactobacillales</taxon>
        <taxon>Carnobacteriaceae</taxon>
        <taxon>Trichococcus</taxon>
    </lineage>
</organism>
<feature type="transmembrane region" description="Helical" evidence="5">
    <location>
        <begin position="107"/>
        <end position="127"/>
    </location>
</feature>
<evidence type="ECO:0000256" key="4">
    <source>
        <dbReference type="ARBA" id="ARBA00023136"/>
    </source>
</evidence>
<dbReference type="PANTHER" id="PTHR10361:SF28">
    <property type="entry name" value="P3 PROTEIN-RELATED"/>
    <property type="match status" value="1"/>
</dbReference>
<feature type="transmembrane region" description="Helical" evidence="5">
    <location>
        <begin position="44"/>
        <end position="66"/>
    </location>
</feature>
<feature type="transmembrane region" description="Helical" evidence="5">
    <location>
        <begin position="232"/>
        <end position="256"/>
    </location>
</feature>
<feature type="transmembrane region" description="Helical" evidence="5">
    <location>
        <begin position="78"/>
        <end position="101"/>
    </location>
</feature>
<evidence type="ECO:0000256" key="1">
    <source>
        <dbReference type="ARBA" id="ARBA00004141"/>
    </source>
</evidence>
<dbReference type="AlphaFoldDB" id="A0A847D5N9"/>
<reference evidence="6 7" key="1">
    <citation type="journal article" date="2020" name="Biotechnol. Biofuels">
        <title>New insights from the biogas microbiome by comprehensive genome-resolved metagenomics of nearly 1600 species originating from multiple anaerobic digesters.</title>
        <authorList>
            <person name="Campanaro S."/>
            <person name="Treu L."/>
            <person name="Rodriguez-R L.M."/>
            <person name="Kovalovszki A."/>
            <person name="Ziels R.M."/>
            <person name="Maus I."/>
            <person name="Zhu X."/>
            <person name="Kougias P.G."/>
            <person name="Basile A."/>
            <person name="Luo G."/>
            <person name="Schluter A."/>
            <person name="Konstantinidis K.T."/>
            <person name="Angelidaki I."/>
        </authorList>
    </citation>
    <scope>NUCLEOTIDE SEQUENCE [LARGE SCALE GENOMIC DNA]</scope>
    <source>
        <strain evidence="6">AS07pgkLD_105</strain>
    </source>
</reference>
<feature type="transmembrane region" description="Helical" evidence="5">
    <location>
        <begin position="134"/>
        <end position="152"/>
    </location>
</feature>
<dbReference type="InterPro" id="IPR002657">
    <property type="entry name" value="BilAc:Na_symport/Acr3"/>
</dbReference>
<dbReference type="Gene3D" id="1.20.1530.20">
    <property type="match status" value="1"/>
</dbReference>
<proteinExistence type="predicted"/>
<gene>
    <name evidence="6" type="ORF">GX662_10275</name>
</gene>
<evidence type="ECO:0000256" key="2">
    <source>
        <dbReference type="ARBA" id="ARBA00022692"/>
    </source>
</evidence>
<dbReference type="InterPro" id="IPR004710">
    <property type="entry name" value="Bilac:Na_transpt"/>
</dbReference>
<feature type="transmembrane region" description="Helical" evidence="5">
    <location>
        <begin position="200"/>
        <end position="220"/>
    </location>
</feature>
<comment type="caution">
    <text evidence="6">The sequence shown here is derived from an EMBL/GenBank/DDBJ whole genome shotgun (WGS) entry which is preliminary data.</text>
</comment>
<dbReference type="Pfam" id="PF01758">
    <property type="entry name" value="SBF"/>
    <property type="match status" value="1"/>
</dbReference>
<dbReference type="PANTHER" id="PTHR10361">
    <property type="entry name" value="SODIUM-BILE ACID COTRANSPORTER"/>
    <property type="match status" value="1"/>
</dbReference>
<sequence>MMFITLRKEGDIMANVNQIFNKYLTWIVIGVALAAFVFDQSFVWASNYTTLFLQIIMFFMGLTLSVSDFKEVFHRPAYVAMVSLMQFIWMPFAGWALTKLFNLPPELALGVILLGCCPGGTASNVMTYLSNGDVALSVTATSISTMLAPIIMPLNISLYAGEIIEISFWPMFWSILKVVFLPVVFGVILNSLFGKKIASYYSVLPTFSSIGVLLVIAAVVSVNKETIMHSGLLIAFVTFLHNSSGYAFAWGVCKLLKVDVASTRAMQIEVGMQNSGLASSMALNAPFNAPQASMAGAIYSIMHNVTGSLFASYCRYKDAKSAESSPAAVETPVTKA</sequence>
<dbReference type="InterPro" id="IPR038770">
    <property type="entry name" value="Na+/solute_symporter_sf"/>
</dbReference>
<comment type="subcellular location">
    <subcellularLocation>
        <location evidence="1">Membrane</location>
        <topology evidence="1">Multi-pass membrane protein</topology>
    </subcellularLocation>
</comment>
<feature type="transmembrane region" description="Helical" evidence="5">
    <location>
        <begin position="172"/>
        <end position="193"/>
    </location>
</feature>
<dbReference type="GO" id="GO:0016020">
    <property type="term" value="C:membrane"/>
    <property type="evidence" value="ECO:0007669"/>
    <property type="project" value="UniProtKB-SubCell"/>
</dbReference>
<accession>A0A847D5N9</accession>
<evidence type="ECO:0000313" key="7">
    <source>
        <dbReference type="Proteomes" id="UP000589373"/>
    </source>
</evidence>
<evidence type="ECO:0000256" key="5">
    <source>
        <dbReference type="SAM" id="Phobius"/>
    </source>
</evidence>
<dbReference type="Proteomes" id="UP000589373">
    <property type="component" value="Unassembled WGS sequence"/>
</dbReference>
<feature type="transmembrane region" description="Helical" evidence="5">
    <location>
        <begin position="20"/>
        <end position="38"/>
    </location>
</feature>
<evidence type="ECO:0000313" key="6">
    <source>
        <dbReference type="EMBL" id="NLD32621.1"/>
    </source>
</evidence>
<keyword evidence="2 5" id="KW-0812">Transmembrane</keyword>
<keyword evidence="4 5" id="KW-0472">Membrane</keyword>
<name>A0A847D5N9_9LACT</name>